<feature type="compositionally biased region" description="Basic and acidic residues" evidence="6">
    <location>
        <begin position="115"/>
        <end position="135"/>
    </location>
</feature>
<dbReference type="Pfam" id="PF07738">
    <property type="entry name" value="Sad1_UNC"/>
    <property type="match status" value="1"/>
</dbReference>
<evidence type="ECO:0000313" key="10">
    <source>
        <dbReference type="Proteomes" id="UP001516023"/>
    </source>
</evidence>
<dbReference type="AlphaFoldDB" id="A0ABD3PY52"/>
<evidence type="ECO:0000256" key="2">
    <source>
        <dbReference type="ARBA" id="ARBA00022692"/>
    </source>
</evidence>
<feature type="compositionally biased region" description="Polar residues" evidence="6">
    <location>
        <begin position="1"/>
        <end position="20"/>
    </location>
</feature>
<dbReference type="GO" id="GO:0016020">
    <property type="term" value="C:membrane"/>
    <property type="evidence" value="ECO:0007669"/>
    <property type="project" value="UniProtKB-SubCell"/>
</dbReference>
<keyword evidence="10" id="KW-1185">Reference proteome</keyword>
<dbReference type="EMBL" id="JABMIG020000096">
    <property type="protein sequence ID" value="KAL3792973.1"/>
    <property type="molecule type" value="Genomic_DNA"/>
</dbReference>
<keyword evidence="5" id="KW-0175">Coiled coil</keyword>
<comment type="subcellular location">
    <subcellularLocation>
        <location evidence="1">Membrane</location>
    </subcellularLocation>
</comment>
<comment type="caution">
    <text evidence="9">The sequence shown here is derived from an EMBL/GenBank/DDBJ whole genome shotgun (WGS) entry which is preliminary data.</text>
</comment>
<feature type="compositionally biased region" description="Low complexity" evidence="6">
    <location>
        <begin position="141"/>
        <end position="153"/>
    </location>
</feature>
<dbReference type="PANTHER" id="PTHR12911">
    <property type="entry name" value="SAD1/UNC-84-LIKE PROTEIN-RELATED"/>
    <property type="match status" value="1"/>
</dbReference>
<feature type="region of interest" description="Disordered" evidence="6">
    <location>
        <begin position="225"/>
        <end position="254"/>
    </location>
</feature>
<dbReference type="Gene3D" id="2.60.120.260">
    <property type="entry name" value="Galactose-binding domain-like"/>
    <property type="match status" value="1"/>
</dbReference>
<protein>
    <recommendedName>
        <fullName evidence="8">SUN domain-containing protein</fullName>
    </recommendedName>
</protein>
<organism evidence="9 10">
    <name type="scientific">Cyclotella cryptica</name>
    <dbReference type="NCBI Taxonomy" id="29204"/>
    <lineage>
        <taxon>Eukaryota</taxon>
        <taxon>Sar</taxon>
        <taxon>Stramenopiles</taxon>
        <taxon>Ochrophyta</taxon>
        <taxon>Bacillariophyta</taxon>
        <taxon>Coscinodiscophyceae</taxon>
        <taxon>Thalassiosirophycidae</taxon>
        <taxon>Stephanodiscales</taxon>
        <taxon>Stephanodiscaceae</taxon>
        <taxon>Cyclotella</taxon>
    </lineage>
</organism>
<evidence type="ECO:0000256" key="6">
    <source>
        <dbReference type="SAM" id="MobiDB-lite"/>
    </source>
</evidence>
<feature type="compositionally biased region" description="Basic and acidic residues" evidence="6">
    <location>
        <begin position="235"/>
        <end position="246"/>
    </location>
</feature>
<evidence type="ECO:0000313" key="9">
    <source>
        <dbReference type="EMBL" id="KAL3792973.1"/>
    </source>
</evidence>
<dbReference type="PROSITE" id="PS51469">
    <property type="entry name" value="SUN"/>
    <property type="match status" value="1"/>
</dbReference>
<dbReference type="InterPro" id="IPR045119">
    <property type="entry name" value="SUN1-5"/>
</dbReference>
<keyword evidence="2 7" id="KW-0812">Transmembrane</keyword>
<evidence type="ECO:0000259" key="8">
    <source>
        <dbReference type="PROSITE" id="PS51469"/>
    </source>
</evidence>
<feature type="non-terminal residue" evidence="9">
    <location>
        <position position="1"/>
    </location>
</feature>
<proteinExistence type="predicted"/>
<gene>
    <name evidence="9" type="ORF">HJC23_010986</name>
</gene>
<evidence type="ECO:0000256" key="1">
    <source>
        <dbReference type="ARBA" id="ARBA00004370"/>
    </source>
</evidence>
<feature type="domain" description="SUN" evidence="8">
    <location>
        <begin position="654"/>
        <end position="830"/>
    </location>
</feature>
<accession>A0ABD3PY52</accession>
<dbReference type="InterPro" id="IPR012919">
    <property type="entry name" value="SUN_dom"/>
</dbReference>
<sequence length="830" mass="91726">SAAATTKGSNQEESSSTSPLGMTMRSGRKKKRPAAAAAADDDQSSVESSSIASRSRRKRKKDDDDDSVVSVEVKKKRKRKTEEGGLAAVKEDAVMEGNGSGVQKNDGGRANDNGTDERHENAKEVNVDVAEEKRPCCGNTAAAALEQQQQQKAEPNPSPPPVGTSTLQRLAQGLRLPSQQTPKPPQQAQLQNLQSFTPVPPGGRRLFFETVKKTKENKLLLDLRRQTEAQGGGLSRERVSSGERGQHKQSGTRYMEQDAEEFGEVSSSGAKKEILSYFFVWMAVLLSFFIAINVSAAFSEDGKTMTLFSHWNVIRNIKLKSPRLDDVSLHNEHNATVDKPQEIIENVVRMVDPTLLAEAKKKIEMQRKEEYELKKLDSAIERAQKDLETLVSLIKDVSSTSPDMVKVLSAESFDPSSLEHDVDGFELQLKTLHLSIAEKRNLLSKWEEALIVAEEMMDQFVEGEIDSTLMNTVLSDLSKSSMIGVSARILDKSKINLPGESCTEEDYVSFVAQEVASTTHEEEIDVVGGIDVEALDYASDAPVRVEDAHAVFDSLMNFANFTARSLMGQSGPSARIQQWIHHWIDWEWKKEGLDKPMTVMFEPLVVVKEKRPSGSSDAYTSFDAMNDIDRLLEIESADRTGVIDYASVVHGARVLRRGPYATSPSLYESLPLFNRLLAYTKLRFYGHPPEVALLPSSTYGRGQCWSFVEERRRDPAVESRGDYATLSVSLSSATVVTEVVVEHLPSGSSGMTSAVKNFRLLGFEDGGAFGVPWELGSFQYETSGKFSMQRFSIPSTLNGVRVPKLKAVSLAVDSNWGADFSCLYRFRVHG</sequence>
<dbReference type="GO" id="GO:0005635">
    <property type="term" value="C:nuclear envelope"/>
    <property type="evidence" value="ECO:0007669"/>
    <property type="project" value="UniProtKB-ARBA"/>
</dbReference>
<dbReference type="PANTHER" id="PTHR12911:SF8">
    <property type="entry name" value="KLAROID PROTEIN-RELATED"/>
    <property type="match status" value="1"/>
</dbReference>
<feature type="compositionally biased region" description="Polar residues" evidence="6">
    <location>
        <begin position="177"/>
        <end position="197"/>
    </location>
</feature>
<name>A0ABD3PY52_9STRA</name>
<dbReference type="Proteomes" id="UP001516023">
    <property type="component" value="Unassembled WGS sequence"/>
</dbReference>
<keyword evidence="3 7" id="KW-1133">Transmembrane helix</keyword>
<feature type="coiled-coil region" evidence="5">
    <location>
        <begin position="366"/>
        <end position="393"/>
    </location>
</feature>
<keyword evidence="4 7" id="KW-0472">Membrane</keyword>
<evidence type="ECO:0000256" key="5">
    <source>
        <dbReference type="SAM" id="Coils"/>
    </source>
</evidence>
<evidence type="ECO:0000256" key="3">
    <source>
        <dbReference type="ARBA" id="ARBA00022989"/>
    </source>
</evidence>
<feature type="transmembrane region" description="Helical" evidence="7">
    <location>
        <begin position="274"/>
        <end position="298"/>
    </location>
</feature>
<feature type="region of interest" description="Disordered" evidence="6">
    <location>
        <begin position="1"/>
        <end position="201"/>
    </location>
</feature>
<evidence type="ECO:0000256" key="7">
    <source>
        <dbReference type="SAM" id="Phobius"/>
    </source>
</evidence>
<reference evidence="9 10" key="1">
    <citation type="journal article" date="2020" name="G3 (Bethesda)">
        <title>Improved Reference Genome for Cyclotella cryptica CCMP332, a Model for Cell Wall Morphogenesis, Salinity Adaptation, and Lipid Production in Diatoms (Bacillariophyta).</title>
        <authorList>
            <person name="Roberts W.R."/>
            <person name="Downey K.M."/>
            <person name="Ruck E.C."/>
            <person name="Traller J.C."/>
            <person name="Alverson A.J."/>
        </authorList>
    </citation>
    <scope>NUCLEOTIDE SEQUENCE [LARGE SCALE GENOMIC DNA]</scope>
    <source>
        <strain evidence="9 10">CCMP332</strain>
    </source>
</reference>
<evidence type="ECO:0000256" key="4">
    <source>
        <dbReference type="ARBA" id="ARBA00023136"/>
    </source>
</evidence>